<sequence length="230" mass="26576">MMRYKFGMDEITTKISILREEFSHLHDYNPIEHVSARLKSPESILDKIERKGTYPSFDAIRETITDIAGVRVTCSFVSDTFRIFDMLSSQQDIRVVRVKDYITKPKPNGYRSLHGVLEIPVFLSDGVIPVYVEVQIRTIAMDFWASLEHKIYYKYRKEIPPELLQDLAAAAETAAHLDDTMERLHHEVQQLDAPAEEQDRGLSTTTGPDLVPRDHVLQQLRNVRSRFTDD</sequence>
<feature type="domain" description="RelA/SpoT" evidence="2">
    <location>
        <begin position="36"/>
        <end position="159"/>
    </location>
</feature>
<protein>
    <submittedName>
        <fullName evidence="3">GTP pyrophosphokinase family protein</fullName>
    </submittedName>
</protein>
<keyword evidence="4" id="KW-1185">Reference proteome</keyword>
<comment type="caution">
    <text evidence="3">The sequence shown here is derived from an EMBL/GenBank/DDBJ whole genome shotgun (WGS) entry which is preliminary data.</text>
</comment>
<dbReference type="InterPro" id="IPR007685">
    <property type="entry name" value="RelA_SpoT"/>
</dbReference>
<dbReference type="SMART" id="SM00954">
    <property type="entry name" value="RelA_SpoT"/>
    <property type="match status" value="1"/>
</dbReference>
<evidence type="ECO:0000313" key="4">
    <source>
        <dbReference type="Proteomes" id="UP000469185"/>
    </source>
</evidence>
<dbReference type="GO" id="GO:0016301">
    <property type="term" value="F:kinase activity"/>
    <property type="evidence" value="ECO:0007669"/>
    <property type="project" value="UniProtKB-KW"/>
</dbReference>
<dbReference type="Gene3D" id="3.30.460.10">
    <property type="entry name" value="Beta Polymerase, domain 2"/>
    <property type="match status" value="1"/>
</dbReference>
<dbReference type="PANTHER" id="PTHR47837">
    <property type="entry name" value="GTP PYROPHOSPHOKINASE YJBM"/>
    <property type="match status" value="1"/>
</dbReference>
<accession>A0A6N9YRC6</accession>
<feature type="region of interest" description="Disordered" evidence="1">
    <location>
        <begin position="192"/>
        <end position="211"/>
    </location>
</feature>
<evidence type="ECO:0000313" key="3">
    <source>
        <dbReference type="EMBL" id="NED97485.1"/>
    </source>
</evidence>
<gene>
    <name evidence="3" type="ORF">G1H11_19495</name>
</gene>
<dbReference type="SUPFAM" id="SSF81301">
    <property type="entry name" value="Nucleotidyltransferase"/>
    <property type="match status" value="1"/>
</dbReference>
<dbReference type="CDD" id="cd05399">
    <property type="entry name" value="NT_Rel-Spo_like"/>
    <property type="match status" value="1"/>
</dbReference>
<evidence type="ECO:0000256" key="1">
    <source>
        <dbReference type="SAM" id="MobiDB-lite"/>
    </source>
</evidence>
<dbReference type="PANTHER" id="PTHR47837:SF2">
    <property type="entry name" value="GTP PYROPHOSPHOKINASE YWAC"/>
    <property type="match status" value="1"/>
</dbReference>
<dbReference type="RefSeq" id="WP_163820404.1">
    <property type="nucleotide sequence ID" value="NZ_JAAGOB010000012.1"/>
</dbReference>
<proteinExistence type="predicted"/>
<dbReference type="AlphaFoldDB" id="A0A6N9YRC6"/>
<name>A0A6N9YRC6_9ACTN</name>
<dbReference type="EMBL" id="JAAGOB010000012">
    <property type="protein sequence ID" value="NED97485.1"/>
    <property type="molecule type" value="Genomic_DNA"/>
</dbReference>
<dbReference type="GO" id="GO:0015969">
    <property type="term" value="P:guanosine tetraphosphate metabolic process"/>
    <property type="evidence" value="ECO:0007669"/>
    <property type="project" value="InterPro"/>
</dbReference>
<reference evidence="3 4" key="1">
    <citation type="submission" date="2020-02" db="EMBL/GenBank/DDBJ databases">
        <authorList>
            <person name="Li X.-J."/>
            <person name="Feng X.-M."/>
        </authorList>
    </citation>
    <scope>NUCLEOTIDE SEQUENCE [LARGE SCALE GENOMIC DNA]</scope>
    <source>
        <strain evidence="3 4">CGMCC 4.7225</strain>
    </source>
</reference>
<keyword evidence="3" id="KW-0808">Transferase</keyword>
<keyword evidence="3" id="KW-0418">Kinase</keyword>
<dbReference type="Proteomes" id="UP000469185">
    <property type="component" value="Unassembled WGS sequence"/>
</dbReference>
<dbReference type="Gene3D" id="1.10.287.860">
    <property type="entry name" value="Nucleotidyltransferase"/>
    <property type="match status" value="1"/>
</dbReference>
<dbReference type="InterPro" id="IPR043519">
    <property type="entry name" value="NT_sf"/>
</dbReference>
<organism evidence="3 4">
    <name type="scientific">Phytoactinopolyspora alkaliphila</name>
    <dbReference type="NCBI Taxonomy" id="1783498"/>
    <lineage>
        <taxon>Bacteria</taxon>
        <taxon>Bacillati</taxon>
        <taxon>Actinomycetota</taxon>
        <taxon>Actinomycetes</taxon>
        <taxon>Jiangellales</taxon>
        <taxon>Jiangellaceae</taxon>
        <taxon>Phytoactinopolyspora</taxon>
    </lineage>
</organism>
<dbReference type="InterPro" id="IPR052366">
    <property type="entry name" value="GTP_Pyrophosphokinase"/>
</dbReference>
<evidence type="ECO:0000259" key="2">
    <source>
        <dbReference type="SMART" id="SM00954"/>
    </source>
</evidence>
<dbReference type="Pfam" id="PF04607">
    <property type="entry name" value="RelA_SpoT"/>
    <property type="match status" value="1"/>
</dbReference>